<protein>
    <submittedName>
        <fullName evidence="1">Efflux transporter</fullName>
    </submittedName>
</protein>
<proteinExistence type="predicted"/>
<keyword evidence="2" id="KW-1185">Reference proteome</keyword>
<evidence type="ECO:0000313" key="1">
    <source>
        <dbReference type="EMBL" id="KAL0930470.1"/>
    </source>
</evidence>
<organism evidence="1 2">
    <name type="scientific">Colletotrichum truncatum</name>
    <name type="common">Anthracnose fungus</name>
    <name type="synonym">Colletotrichum capsici</name>
    <dbReference type="NCBI Taxonomy" id="5467"/>
    <lineage>
        <taxon>Eukaryota</taxon>
        <taxon>Fungi</taxon>
        <taxon>Dikarya</taxon>
        <taxon>Ascomycota</taxon>
        <taxon>Pezizomycotina</taxon>
        <taxon>Sordariomycetes</taxon>
        <taxon>Hypocreomycetidae</taxon>
        <taxon>Glomerellales</taxon>
        <taxon>Glomerellaceae</taxon>
        <taxon>Colletotrichum</taxon>
        <taxon>Colletotrichum truncatum species complex</taxon>
    </lineage>
</organism>
<reference evidence="1 2" key="1">
    <citation type="journal article" date="2020" name="Phytopathology">
        <title>Genome Sequence Resources of Colletotrichum truncatum, C. plurivorum, C. musicola, and C. sojae: Four Species Pathogenic to Soybean (Glycine max).</title>
        <authorList>
            <person name="Rogerio F."/>
            <person name="Boufleur T.R."/>
            <person name="Ciampi-Guillardi M."/>
            <person name="Sukno S.A."/>
            <person name="Thon M.R."/>
            <person name="Massola Junior N.S."/>
            <person name="Baroncelli R."/>
        </authorList>
    </citation>
    <scope>NUCLEOTIDE SEQUENCE [LARGE SCALE GENOMIC DNA]</scope>
    <source>
        <strain evidence="1 2">CMES1059</strain>
    </source>
</reference>
<accession>A0ACC3YF53</accession>
<name>A0ACC3YF53_COLTU</name>
<dbReference type="EMBL" id="VUJX02000011">
    <property type="protein sequence ID" value="KAL0930470.1"/>
    <property type="molecule type" value="Genomic_DNA"/>
</dbReference>
<evidence type="ECO:0000313" key="2">
    <source>
        <dbReference type="Proteomes" id="UP000805649"/>
    </source>
</evidence>
<sequence>MNKLLIQALVIILRTIGHDLGIPESILGTTFPPGKAKNSTFSIYIAGAPLGSIFRNLITGFITQYTGWKWLFIVITSRAGAMVVAGFFVIPPPPSPPELPIRARSTHSKPSVDWIGGLLVTVSLLALLLALTDGNIVGLATLWIPMLIVVLIVILTGFVFLVVPP</sequence>
<gene>
    <name evidence="1" type="ORF">CTRU02_214545</name>
</gene>
<comment type="caution">
    <text evidence="1">The sequence shown here is derived from an EMBL/GenBank/DDBJ whole genome shotgun (WGS) entry which is preliminary data.</text>
</comment>
<dbReference type="Proteomes" id="UP000805649">
    <property type="component" value="Unassembled WGS sequence"/>
</dbReference>